<sequence>MALYLHDKLLQLEEATATAHADLLVKESQLKSAMEALGAAEARLKALSPEAQAALQVNDTELPELLEAKAIAQIEYDDAKKRYETNQRYIELLKEKVAKS</sequence>
<protein>
    <submittedName>
        <fullName evidence="1">Uncharacterized protein</fullName>
    </submittedName>
</protein>
<reference evidence="1 2" key="1">
    <citation type="submission" date="2024-10" db="EMBL/GenBank/DDBJ databases">
        <title>Updated reference genomes for cyclostephanoid diatoms.</title>
        <authorList>
            <person name="Roberts W.R."/>
            <person name="Alverson A.J."/>
        </authorList>
    </citation>
    <scope>NUCLEOTIDE SEQUENCE [LARGE SCALE GENOMIC DNA]</scope>
    <source>
        <strain evidence="1 2">AJA010-31</strain>
    </source>
</reference>
<dbReference type="Proteomes" id="UP001530400">
    <property type="component" value="Unassembled WGS sequence"/>
</dbReference>
<evidence type="ECO:0000313" key="1">
    <source>
        <dbReference type="EMBL" id="KAL3774060.1"/>
    </source>
</evidence>
<dbReference type="EMBL" id="JALLPJ020001211">
    <property type="protein sequence ID" value="KAL3774060.1"/>
    <property type="molecule type" value="Genomic_DNA"/>
</dbReference>
<comment type="caution">
    <text evidence="1">The sequence shown here is derived from an EMBL/GenBank/DDBJ whole genome shotgun (WGS) entry which is preliminary data.</text>
</comment>
<accession>A0ABD3NKX1</accession>
<proteinExistence type="predicted"/>
<organism evidence="1 2">
    <name type="scientific">Cyclotella atomus</name>
    <dbReference type="NCBI Taxonomy" id="382360"/>
    <lineage>
        <taxon>Eukaryota</taxon>
        <taxon>Sar</taxon>
        <taxon>Stramenopiles</taxon>
        <taxon>Ochrophyta</taxon>
        <taxon>Bacillariophyta</taxon>
        <taxon>Coscinodiscophyceae</taxon>
        <taxon>Thalassiosirophycidae</taxon>
        <taxon>Stephanodiscales</taxon>
        <taxon>Stephanodiscaceae</taxon>
        <taxon>Cyclotella</taxon>
    </lineage>
</organism>
<gene>
    <name evidence="1" type="ORF">ACHAWO_005267</name>
</gene>
<keyword evidence="2" id="KW-1185">Reference proteome</keyword>
<dbReference type="AlphaFoldDB" id="A0ABD3NKX1"/>
<name>A0ABD3NKX1_9STRA</name>
<evidence type="ECO:0000313" key="2">
    <source>
        <dbReference type="Proteomes" id="UP001530400"/>
    </source>
</evidence>